<feature type="signal peptide" evidence="1">
    <location>
        <begin position="1"/>
        <end position="30"/>
    </location>
</feature>
<organism evidence="2 3">
    <name type="scientific">Mumia zhuanghuii</name>
    <dbReference type="NCBI Taxonomy" id="2585211"/>
    <lineage>
        <taxon>Bacteria</taxon>
        <taxon>Bacillati</taxon>
        <taxon>Actinomycetota</taxon>
        <taxon>Actinomycetes</taxon>
        <taxon>Propionibacteriales</taxon>
        <taxon>Nocardioidaceae</taxon>
        <taxon>Mumia</taxon>
    </lineage>
</organism>
<keyword evidence="1" id="KW-0732">Signal</keyword>
<dbReference type="RefSeq" id="WP_149769697.1">
    <property type="nucleotide sequence ID" value="NZ_VDFQ02000003.1"/>
</dbReference>
<dbReference type="OrthoDB" id="4863392at2"/>
<reference evidence="2 3" key="1">
    <citation type="submission" date="2019-09" db="EMBL/GenBank/DDBJ databases">
        <title>Mumia zhuanghuii sp. nov. isolated from the intestinal contents of plateau pika (Ochotona curzoniae) in the Qinghai-Tibet plateau of China.</title>
        <authorList>
            <person name="Tian Z."/>
        </authorList>
    </citation>
    <scope>NUCLEOTIDE SEQUENCE [LARGE SCALE GENOMIC DNA]</scope>
    <source>
        <strain evidence="3">350</strain>
    </source>
</reference>
<evidence type="ECO:0000256" key="1">
    <source>
        <dbReference type="SAM" id="SignalP"/>
    </source>
</evidence>
<dbReference type="Proteomes" id="UP000307768">
    <property type="component" value="Unassembled WGS sequence"/>
</dbReference>
<protein>
    <submittedName>
        <fullName evidence="2">Uncharacterized protein</fullName>
    </submittedName>
</protein>
<name>A0A5Q6RXG3_9ACTN</name>
<sequence length="213" mass="21793">MSITKRFAGAAAVGAMIFGGLAATVTPANAQPVTLPITGTTTVAAQNATLTIPEGASLDGDFSFGPPISVVGDVNIPTINAQIRLLGIPGLGDTTSKVNLVQTGQTKASVGDGGIVNVDLTFRLDVPRVSSDLLPFINIVRSGCHTGEIKTTLHSTSPFSLTEPVSLEGEFTIPKFEGCGFKIGPTSGRDLLLTSLLSGPGNTMSLKAGPIQF</sequence>
<proteinExistence type="predicted"/>
<evidence type="ECO:0000313" key="3">
    <source>
        <dbReference type="Proteomes" id="UP000307768"/>
    </source>
</evidence>
<gene>
    <name evidence="2" type="ORF">FE697_011310</name>
</gene>
<dbReference type="EMBL" id="VDFQ02000003">
    <property type="protein sequence ID" value="KAA1422747.1"/>
    <property type="molecule type" value="Genomic_DNA"/>
</dbReference>
<accession>A0A5Q6RXG3</accession>
<feature type="chain" id="PRO_5024340014" evidence="1">
    <location>
        <begin position="31"/>
        <end position="213"/>
    </location>
</feature>
<comment type="caution">
    <text evidence="2">The sequence shown here is derived from an EMBL/GenBank/DDBJ whole genome shotgun (WGS) entry which is preliminary data.</text>
</comment>
<evidence type="ECO:0000313" key="2">
    <source>
        <dbReference type="EMBL" id="KAA1422747.1"/>
    </source>
</evidence>
<dbReference type="AlphaFoldDB" id="A0A5Q6RXG3"/>